<name>A0A7C3YYX2_9BACT</name>
<sequence>MAACLLLSAVLSIQPETRGCASFHMNFPLLSWVSSPIIQALAEKLMSTPAVPLAVKPVASLILARKDLVGPVLRELANYWGPVDLVGPLWPFTATDYYAREMGDGLWRCLASFLHLASAAHLADWKVFTNFLEKRWSLGGRRLVNLDPGYVARERLVLATGKNYAHRIYLSQGIYGDLTLLAGPGGFQSLPWSYPDYAQGTLPELLALVRRKYLWQLKQLAKR</sequence>
<dbReference type="InterPro" id="IPR025529">
    <property type="entry name" value="DUF4416"/>
</dbReference>
<dbReference type="EMBL" id="DTMF01000207">
    <property type="protein sequence ID" value="HGF34364.1"/>
    <property type="molecule type" value="Genomic_DNA"/>
</dbReference>
<evidence type="ECO:0000313" key="1">
    <source>
        <dbReference type="EMBL" id="HGF34364.1"/>
    </source>
</evidence>
<protein>
    <submittedName>
        <fullName evidence="1">DUF4416 family protein</fullName>
    </submittedName>
</protein>
<comment type="caution">
    <text evidence="1">The sequence shown here is derived from an EMBL/GenBank/DDBJ whole genome shotgun (WGS) entry which is preliminary data.</text>
</comment>
<reference evidence="1" key="1">
    <citation type="journal article" date="2020" name="mSystems">
        <title>Genome- and Community-Level Interaction Insights into Carbon Utilization and Element Cycling Functions of Hydrothermarchaeota in Hydrothermal Sediment.</title>
        <authorList>
            <person name="Zhou Z."/>
            <person name="Liu Y."/>
            <person name="Xu W."/>
            <person name="Pan J."/>
            <person name="Luo Z.H."/>
            <person name="Li M."/>
        </authorList>
    </citation>
    <scope>NUCLEOTIDE SEQUENCE [LARGE SCALE GENOMIC DNA]</scope>
    <source>
        <strain evidence="1">SpSt-897</strain>
    </source>
</reference>
<proteinExistence type="predicted"/>
<dbReference type="AlphaFoldDB" id="A0A7C3YYX2"/>
<organism evidence="1">
    <name type="scientific">Desulfobacca acetoxidans</name>
    <dbReference type="NCBI Taxonomy" id="60893"/>
    <lineage>
        <taxon>Bacteria</taxon>
        <taxon>Pseudomonadati</taxon>
        <taxon>Thermodesulfobacteriota</taxon>
        <taxon>Desulfobaccia</taxon>
        <taxon>Desulfobaccales</taxon>
        <taxon>Desulfobaccaceae</taxon>
        <taxon>Desulfobacca</taxon>
    </lineage>
</organism>
<accession>A0A7C3YYX2</accession>
<gene>
    <name evidence="1" type="ORF">ENW96_08250</name>
</gene>
<dbReference type="Pfam" id="PF14385">
    <property type="entry name" value="DUF4416"/>
    <property type="match status" value="1"/>
</dbReference>